<dbReference type="Proteomes" id="UP001177023">
    <property type="component" value="Unassembled WGS sequence"/>
</dbReference>
<feature type="transmembrane region" description="Helical" evidence="7">
    <location>
        <begin position="176"/>
        <end position="209"/>
    </location>
</feature>
<dbReference type="SUPFAM" id="SSF90123">
    <property type="entry name" value="ABC transporter transmembrane region"/>
    <property type="match status" value="1"/>
</dbReference>
<gene>
    <name evidence="9" type="ORF">MSPICULIGERA_LOCUS9429</name>
</gene>
<keyword evidence="6 7" id="KW-0472">Membrane</keyword>
<evidence type="ECO:0000256" key="2">
    <source>
        <dbReference type="ARBA" id="ARBA00022692"/>
    </source>
</evidence>
<feature type="domain" description="ABC transmembrane type-1" evidence="8">
    <location>
        <begin position="132"/>
        <end position="224"/>
    </location>
</feature>
<evidence type="ECO:0000256" key="6">
    <source>
        <dbReference type="ARBA" id="ARBA00023136"/>
    </source>
</evidence>
<evidence type="ECO:0000313" key="9">
    <source>
        <dbReference type="EMBL" id="CAJ0571001.1"/>
    </source>
</evidence>
<keyword evidence="10" id="KW-1185">Reference proteome</keyword>
<organism evidence="9 10">
    <name type="scientific">Mesorhabditis spiculigera</name>
    <dbReference type="NCBI Taxonomy" id="96644"/>
    <lineage>
        <taxon>Eukaryota</taxon>
        <taxon>Metazoa</taxon>
        <taxon>Ecdysozoa</taxon>
        <taxon>Nematoda</taxon>
        <taxon>Chromadorea</taxon>
        <taxon>Rhabditida</taxon>
        <taxon>Rhabditina</taxon>
        <taxon>Rhabditomorpha</taxon>
        <taxon>Rhabditoidea</taxon>
        <taxon>Rhabditidae</taxon>
        <taxon>Mesorhabditinae</taxon>
        <taxon>Mesorhabditis</taxon>
    </lineage>
</organism>
<dbReference type="Gene3D" id="3.40.50.300">
    <property type="entry name" value="P-loop containing nucleotide triphosphate hydrolases"/>
    <property type="match status" value="1"/>
</dbReference>
<protein>
    <recommendedName>
        <fullName evidence="8">ABC transmembrane type-1 domain-containing protein</fullName>
    </recommendedName>
</protein>
<evidence type="ECO:0000256" key="1">
    <source>
        <dbReference type="ARBA" id="ARBA00022448"/>
    </source>
</evidence>
<feature type="non-terminal residue" evidence="9">
    <location>
        <position position="268"/>
    </location>
</feature>
<keyword evidence="4" id="KW-0067">ATP-binding</keyword>
<dbReference type="EMBL" id="CATQJA010002522">
    <property type="protein sequence ID" value="CAJ0571001.1"/>
    <property type="molecule type" value="Genomic_DNA"/>
</dbReference>
<evidence type="ECO:0000313" key="10">
    <source>
        <dbReference type="Proteomes" id="UP001177023"/>
    </source>
</evidence>
<dbReference type="Gene3D" id="1.20.1560.10">
    <property type="entry name" value="ABC transporter type 1, transmembrane domain"/>
    <property type="match status" value="1"/>
</dbReference>
<keyword evidence="2 7" id="KW-0812">Transmembrane</keyword>
<name>A0AA36FXN9_9BILA</name>
<reference evidence="9" key="1">
    <citation type="submission" date="2023-06" db="EMBL/GenBank/DDBJ databases">
        <authorList>
            <person name="Delattre M."/>
        </authorList>
    </citation>
    <scope>NUCLEOTIDE SEQUENCE</scope>
    <source>
        <strain evidence="9">AF72</strain>
    </source>
</reference>
<keyword evidence="1" id="KW-0813">Transport</keyword>
<dbReference type="InterPro" id="IPR036640">
    <property type="entry name" value="ABC1_TM_sf"/>
</dbReference>
<keyword evidence="3" id="KW-0547">Nucleotide-binding</keyword>
<dbReference type="PROSITE" id="PS50929">
    <property type="entry name" value="ABC_TM1F"/>
    <property type="match status" value="1"/>
</dbReference>
<accession>A0AA36FXN9</accession>
<dbReference type="InterPro" id="IPR003439">
    <property type="entry name" value="ABC_transporter-like_ATP-bd"/>
</dbReference>
<evidence type="ECO:0000259" key="8">
    <source>
        <dbReference type="PROSITE" id="PS50929"/>
    </source>
</evidence>
<dbReference type="InterPro" id="IPR011527">
    <property type="entry name" value="ABC1_TM_dom"/>
</dbReference>
<evidence type="ECO:0000256" key="7">
    <source>
        <dbReference type="SAM" id="Phobius"/>
    </source>
</evidence>
<dbReference type="GO" id="GO:0016887">
    <property type="term" value="F:ATP hydrolysis activity"/>
    <property type="evidence" value="ECO:0007669"/>
    <property type="project" value="InterPro"/>
</dbReference>
<keyword evidence="5 7" id="KW-1133">Transmembrane helix</keyword>
<dbReference type="AlphaFoldDB" id="A0AA36FXN9"/>
<dbReference type="InterPro" id="IPR027417">
    <property type="entry name" value="P-loop_NTPase"/>
</dbReference>
<feature type="transmembrane region" description="Helical" evidence="7">
    <location>
        <begin position="130"/>
        <end position="156"/>
    </location>
</feature>
<evidence type="ECO:0000256" key="4">
    <source>
        <dbReference type="ARBA" id="ARBA00022840"/>
    </source>
</evidence>
<proteinExistence type="predicted"/>
<dbReference type="InterPro" id="IPR050095">
    <property type="entry name" value="ECF_ABC_transporter_ATP-bd"/>
</dbReference>
<dbReference type="PANTHER" id="PTHR43553:SF24">
    <property type="entry name" value="ENERGY-COUPLING FACTOR TRANSPORTER ATP-BINDING PROTEIN ECFA1"/>
    <property type="match status" value="1"/>
</dbReference>
<dbReference type="GO" id="GO:0140359">
    <property type="term" value="F:ABC-type transporter activity"/>
    <property type="evidence" value="ECO:0007669"/>
    <property type="project" value="InterPro"/>
</dbReference>
<sequence>MQDADYQLYTDSVAAEVMLGRIPSEEIKKRARDALDSFGLTQYSDRHPASLSGGQKQRVTLAAAYCADVPLVILDEPTSGLDGDGVLTVANWTRQLAAQGKTVLIILHDSLLVDLACDELIELAGEKEGLLIWATLFSSLSVLLSLLPYLSVYYVLVYLLENAASVTSDLNKAQLIRYAFMGLGGLVLGLASMYIGGMCSHVAAFRILYGIRMRLTEHIAKLPLVLDEATAFADPENEYKMQIAMQELIHWENSDYDCPSAIDDSSRT</sequence>
<dbReference type="GO" id="GO:0043190">
    <property type="term" value="C:ATP-binding cassette (ABC) transporter complex"/>
    <property type="evidence" value="ECO:0007669"/>
    <property type="project" value="TreeGrafter"/>
</dbReference>
<evidence type="ECO:0000256" key="3">
    <source>
        <dbReference type="ARBA" id="ARBA00022741"/>
    </source>
</evidence>
<dbReference type="PANTHER" id="PTHR43553">
    <property type="entry name" value="HEAVY METAL TRANSPORTER"/>
    <property type="match status" value="1"/>
</dbReference>
<comment type="caution">
    <text evidence="9">The sequence shown here is derived from an EMBL/GenBank/DDBJ whole genome shotgun (WGS) entry which is preliminary data.</text>
</comment>
<dbReference type="GO" id="GO:0005524">
    <property type="term" value="F:ATP binding"/>
    <property type="evidence" value="ECO:0007669"/>
    <property type="project" value="UniProtKB-KW"/>
</dbReference>
<dbReference type="Pfam" id="PF00005">
    <property type="entry name" value="ABC_tran"/>
    <property type="match status" value="1"/>
</dbReference>
<dbReference type="SUPFAM" id="SSF52540">
    <property type="entry name" value="P-loop containing nucleoside triphosphate hydrolases"/>
    <property type="match status" value="1"/>
</dbReference>
<evidence type="ECO:0000256" key="5">
    <source>
        <dbReference type="ARBA" id="ARBA00022989"/>
    </source>
</evidence>